<dbReference type="AlphaFoldDB" id="A0AAV5WHG9"/>
<evidence type="ECO:0000313" key="2">
    <source>
        <dbReference type="Proteomes" id="UP001432322"/>
    </source>
</evidence>
<protein>
    <submittedName>
        <fullName evidence="1">Uncharacterized protein</fullName>
    </submittedName>
</protein>
<feature type="non-terminal residue" evidence="1">
    <location>
        <position position="115"/>
    </location>
</feature>
<comment type="caution">
    <text evidence="1">The sequence shown here is derived from an EMBL/GenBank/DDBJ whole genome shotgun (WGS) entry which is preliminary data.</text>
</comment>
<dbReference type="Proteomes" id="UP001432322">
    <property type="component" value="Unassembled WGS sequence"/>
</dbReference>
<reference evidence="1" key="1">
    <citation type="submission" date="2023-10" db="EMBL/GenBank/DDBJ databases">
        <title>Genome assembly of Pristionchus species.</title>
        <authorList>
            <person name="Yoshida K."/>
            <person name="Sommer R.J."/>
        </authorList>
    </citation>
    <scope>NUCLEOTIDE SEQUENCE</scope>
    <source>
        <strain evidence="1">RS5133</strain>
    </source>
</reference>
<feature type="non-terminal residue" evidence="1">
    <location>
        <position position="1"/>
    </location>
</feature>
<keyword evidence="2" id="KW-1185">Reference proteome</keyword>
<dbReference type="EMBL" id="BTSY01000006">
    <property type="protein sequence ID" value="GMT31376.1"/>
    <property type="molecule type" value="Genomic_DNA"/>
</dbReference>
<proteinExistence type="predicted"/>
<sequence length="115" mass="13662">TTPVYEPQTGDYNTPSYEDSERYYATPEVYPYDPFASTEDSIIEHETTPFYESQTEDADYNTRIYEDSERYDVTTEAYPYDYFASTEPSEEYEATTNYDYEGCFYHHNLFISHTL</sequence>
<gene>
    <name evidence="1" type="ORF">PFISCL1PPCAC_22673</name>
</gene>
<evidence type="ECO:0000313" key="1">
    <source>
        <dbReference type="EMBL" id="GMT31376.1"/>
    </source>
</evidence>
<organism evidence="1 2">
    <name type="scientific">Pristionchus fissidentatus</name>
    <dbReference type="NCBI Taxonomy" id="1538716"/>
    <lineage>
        <taxon>Eukaryota</taxon>
        <taxon>Metazoa</taxon>
        <taxon>Ecdysozoa</taxon>
        <taxon>Nematoda</taxon>
        <taxon>Chromadorea</taxon>
        <taxon>Rhabditida</taxon>
        <taxon>Rhabditina</taxon>
        <taxon>Diplogasteromorpha</taxon>
        <taxon>Diplogasteroidea</taxon>
        <taxon>Neodiplogasteridae</taxon>
        <taxon>Pristionchus</taxon>
    </lineage>
</organism>
<name>A0AAV5WHG9_9BILA</name>
<accession>A0AAV5WHG9</accession>